<keyword evidence="11" id="KW-1185">Reference proteome</keyword>
<dbReference type="OrthoDB" id="9811587at2"/>
<dbReference type="EMBL" id="SLWA01000009">
    <property type="protein sequence ID" value="TCN53024.1"/>
    <property type="molecule type" value="Genomic_DNA"/>
</dbReference>
<reference evidence="9 11" key="1">
    <citation type="journal article" date="2015" name="Stand. Genomic Sci.">
        <title>Genomic Encyclopedia of Bacterial and Archaeal Type Strains, Phase III: the genomes of soil and plant-associated and newly described type strains.</title>
        <authorList>
            <person name="Whitman W.B."/>
            <person name="Woyke T."/>
            <person name="Klenk H.P."/>
            <person name="Zhou Y."/>
            <person name="Lilburn T.G."/>
            <person name="Beck B.J."/>
            <person name="De Vos P."/>
            <person name="Vandamme P."/>
            <person name="Eisen J.A."/>
            <person name="Garrity G."/>
            <person name="Hugenholtz P."/>
            <person name="Kyrpides N.C."/>
        </authorList>
    </citation>
    <scope>NUCLEOTIDE SEQUENCE [LARGE SCALE GENOMIC DNA]</scope>
    <source>
        <strain evidence="9 11">P5626</strain>
    </source>
</reference>
<evidence type="ECO:0000256" key="6">
    <source>
        <dbReference type="ARBA" id="ARBA00023136"/>
    </source>
</evidence>
<evidence type="ECO:0000256" key="7">
    <source>
        <dbReference type="ARBA" id="ARBA00023237"/>
    </source>
</evidence>
<keyword evidence="4" id="KW-1134">Transmembrane beta strand</keyword>
<dbReference type="GO" id="GO:0009279">
    <property type="term" value="C:cell outer membrane"/>
    <property type="evidence" value="ECO:0007669"/>
    <property type="project" value="UniProtKB-SubCell"/>
</dbReference>
<evidence type="ECO:0000313" key="12">
    <source>
        <dbReference type="Proteomes" id="UP000298340"/>
    </source>
</evidence>
<evidence type="ECO:0000313" key="10">
    <source>
        <dbReference type="EMBL" id="TEB42417.1"/>
    </source>
</evidence>
<dbReference type="GO" id="GO:1990281">
    <property type="term" value="C:efflux pump complex"/>
    <property type="evidence" value="ECO:0007669"/>
    <property type="project" value="TreeGrafter"/>
</dbReference>
<evidence type="ECO:0000313" key="9">
    <source>
        <dbReference type="EMBL" id="TCN53024.1"/>
    </source>
</evidence>
<dbReference type="Proteomes" id="UP000295270">
    <property type="component" value="Unassembled WGS sequence"/>
</dbReference>
<evidence type="ECO:0000313" key="11">
    <source>
        <dbReference type="Proteomes" id="UP000295270"/>
    </source>
</evidence>
<keyword evidence="8" id="KW-0732">Signal</keyword>
<dbReference type="InterPro" id="IPR051906">
    <property type="entry name" value="TolC-like"/>
</dbReference>
<keyword evidence="5" id="KW-0812">Transmembrane</keyword>
<dbReference type="RefSeq" id="WP_132037437.1">
    <property type="nucleotide sequence ID" value="NZ_QWDN01000009.1"/>
</dbReference>
<feature type="chain" id="PRO_5043204329" evidence="8">
    <location>
        <begin position="20"/>
        <end position="438"/>
    </location>
</feature>
<keyword evidence="6" id="KW-0472">Membrane</keyword>
<evidence type="ECO:0000256" key="2">
    <source>
        <dbReference type="ARBA" id="ARBA00007613"/>
    </source>
</evidence>
<evidence type="ECO:0000256" key="5">
    <source>
        <dbReference type="ARBA" id="ARBA00022692"/>
    </source>
</evidence>
<gene>
    <name evidence="10" type="ORF">D0809_21220</name>
    <name evidence="9" type="ORF">EV142_1097</name>
</gene>
<organism evidence="10 12">
    <name type="scientific">Flavobacterium circumlabens</name>
    <dbReference type="NCBI Taxonomy" id="2133765"/>
    <lineage>
        <taxon>Bacteria</taxon>
        <taxon>Pseudomonadati</taxon>
        <taxon>Bacteroidota</taxon>
        <taxon>Flavobacteriia</taxon>
        <taxon>Flavobacteriales</taxon>
        <taxon>Flavobacteriaceae</taxon>
        <taxon>Flavobacterium</taxon>
    </lineage>
</organism>
<dbReference type="InterPro" id="IPR003423">
    <property type="entry name" value="OMP_efflux"/>
</dbReference>
<protein>
    <submittedName>
        <fullName evidence="9">Outer membrane protein TolC</fullName>
    </submittedName>
    <submittedName>
        <fullName evidence="10">TolC family protein</fullName>
    </submittedName>
</protein>
<evidence type="ECO:0000256" key="3">
    <source>
        <dbReference type="ARBA" id="ARBA00022448"/>
    </source>
</evidence>
<reference evidence="9" key="3">
    <citation type="submission" date="2019-03" db="EMBL/GenBank/DDBJ databases">
        <authorList>
            <person name="Whitman W."/>
            <person name="Huntemann M."/>
            <person name="Clum A."/>
            <person name="Pillay M."/>
            <person name="Palaniappan K."/>
            <person name="Varghese N."/>
            <person name="Mikhailova N."/>
            <person name="Stamatis D."/>
            <person name="Reddy T."/>
            <person name="Daum C."/>
            <person name="Shapiro N."/>
            <person name="Ivanova N."/>
            <person name="Kyrpides N."/>
            <person name="Woyke T."/>
        </authorList>
    </citation>
    <scope>NUCLEOTIDE SEQUENCE</scope>
    <source>
        <strain evidence="9">P5626</strain>
    </source>
</reference>
<evidence type="ECO:0000256" key="8">
    <source>
        <dbReference type="SAM" id="SignalP"/>
    </source>
</evidence>
<dbReference type="AlphaFoldDB" id="A0A4Y7U7J3"/>
<dbReference type="PANTHER" id="PTHR30026">
    <property type="entry name" value="OUTER MEMBRANE PROTEIN TOLC"/>
    <property type="match status" value="1"/>
</dbReference>
<sequence>MNKLCFLILFLINSFALTAQEKLSLDQALKLALENNVEIAKNKNDEASTKYDKKRAYFSLLPSVNGFGNVFESTGTNFDQLTGMLRTETGQYVNGSVTASWDILNVANKLSDLKLSNSNYESQKAQLAYTKEFILLKVVGRYLETLQAMKQDVIFNKFCDVQEEQLRRTDELIKVGSLPGQDFYTQNAEWSRLKSLREDNLNVMNAKKNELILLLRLDPSKETQLDSILGEGLFKGKMNIDSLYQKALVSRKDYQQIEAKSMVKKYELALQRSKFIPSVSIYYDYGSRYSSFQTRRFNDQFYKDNITTTIGLSVQVPIFNGLQTRNVVYKARQDFKNAELDVVQTKSNIYVELKNLMSTIAANEKKVTYRQDQTESASRAYELEKERYYLGQGSPLDLGVAQRNYVEASLSLNQINYQLIYNRFELLFYTGDIISLVQ</sequence>
<comment type="caution">
    <text evidence="10">The sequence shown here is derived from an EMBL/GenBank/DDBJ whole genome shotgun (WGS) entry which is preliminary data.</text>
</comment>
<dbReference type="Pfam" id="PF02321">
    <property type="entry name" value="OEP"/>
    <property type="match status" value="1"/>
</dbReference>
<dbReference type="SUPFAM" id="SSF56954">
    <property type="entry name" value="Outer membrane efflux proteins (OEP)"/>
    <property type="match status" value="1"/>
</dbReference>
<accession>A0A4Y7U7J3</accession>
<keyword evidence="7" id="KW-0998">Cell outer membrane</keyword>
<feature type="signal peptide" evidence="8">
    <location>
        <begin position="1"/>
        <end position="19"/>
    </location>
</feature>
<reference evidence="10 12" key="2">
    <citation type="journal article" date="2018" name="Syst. Appl. Microbiol.">
        <title>Flavobacterium circumlabens sp. nov. and Flavobacterium cupreum sp. nov., two psychrotrophic species isolated from Antarctic environmental samples.</title>
        <authorList>
            <person name="Kralova S."/>
            <person name="Busse H.J."/>
            <person name="Svec P."/>
            <person name="Maslanova I."/>
            <person name="Stankova E."/>
            <person name="Bartak M."/>
            <person name="Sedlacek I."/>
        </authorList>
    </citation>
    <scope>NUCLEOTIDE SEQUENCE [LARGE SCALE GENOMIC DNA]</scope>
    <source>
        <strain evidence="10 12">CCM 8828</strain>
    </source>
</reference>
<evidence type="ECO:0000256" key="1">
    <source>
        <dbReference type="ARBA" id="ARBA00004442"/>
    </source>
</evidence>
<name>A0A4Y7U7J3_9FLAO</name>
<keyword evidence="3" id="KW-0813">Transport</keyword>
<dbReference type="EMBL" id="QWDN01000009">
    <property type="protein sequence ID" value="TEB42417.1"/>
    <property type="molecule type" value="Genomic_DNA"/>
</dbReference>
<comment type="subcellular location">
    <subcellularLocation>
        <location evidence="1">Cell outer membrane</location>
    </subcellularLocation>
</comment>
<dbReference type="Proteomes" id="UP000298340">
    <property type="component" value="Unassembled WGS sequence"/>
</dbReference>
<dbReference type="GO" id="GO:0015562">
    <property type="term" value="F:efflux transmembrane transporter activity"/>
    <property type="evidence" value="ECO:0007669"/>
    <property type="project" value="InterPro"/>
</dbReference>
<proteinExistence type="inferred from homology"/>
<dbReference type="GO" id="GO:0015288">
    <property type="term" value="F:porin activity"/>
    <property type="evidence" value="ECO:0007669"/>
    <property type="project" value="TreeGrafter"/>
</dbReference>
<dbReference type="PANTHER" id="PTHR30026:SF20">
    <property type="entry name" value="OUTER MEMBRANE PROTEIN TOLC"/>
    <property type="match status" value="1"/>
</dbReference>
<comment type="similarity">
    <text evidence="2">Belongs to the outer membrane factor (OMF) (TC 1.B.17) family.</text>
</comment>
<evidence type="ECO:0000256" key="4">
    <source>
        <dbReference type="ARBA" id="ARBA00022452"/>
    </source>
</evidence>
<dbReference type="Gene3D" id="1.20.1600.10">
    <property type="entry name" value="Outer membrane efflux proteins (OEP)"/>
    <property type="match status" value="1"/>
</dbReference>